<dbReference type="Proteomes" id="UP000248484">
    <property type="component" value="Unplaced"/>
</dbReference>
<dbReference type="InParanoid" id="A0A455BET7"/>
<keyword evidence="2" id="KW-1185">Reference proteome</keyword>
<evidence type="ECO:0000313" key="2">
    <source>
        <dbReference type="Proteomes" id="UP000248484"/>
    </source>
</evidence>
<dbReference type="AlphaFoldDB" id="A0A455BET7"/>
<dbReference type="KEGG" id="pcad:114485360"/>
<proteinExistence type="predicted"/>
<dbReference type="OrthoDB" id="40902at2759"/>
<protein>
    <submittedName>
        <fullName evidence="3">Uncharacterized protein isoform X1</fullName>
    </submittedName>
</protein>
<evidence type="ECO:0000313" key="3">
    <source>
        <dbReference type="RefSeq" id="XP_028342471.2"/>
    </source>
</evidence>
<reference evidence="3" key="1">
    <citation type="submission" date="2025-08" db="UniProtKB">
        <authorList>
            <consortium name="RefSeq"/>
        </authorList>
    </citation>
    <scope>IDENTIFICATION</scope>
    <source>
        <tissue evidence="3">Muscle</tissue>
    </source>
</reference>
<dbReference type="RefSeq" id="XP_028342471.2">
    <property type="nucleotide sequence ID" value="XM_028486670.2"/>
</dbReference>
<sequence length="239" mass="26675">MLSNSGAVPQPAAAAATAPCCPTPAMFPNPPPPPQPPAPAQPHPPVQPPPQPPQQFPQFHVKSSLQIKKNAIIDDYKVTTQVLGLGINGKVLQIFNKRTQEKFALKSKKRGKKSLPVNFRKKIWSLKDGCSPLPRRDFLVCSLSPILPPPPPLPLSLFSEGLCLCSRLSTSPERRQSVTWSEGALRKQLVHWLHSSRWSSSPVAPSQVDCQNHLSWKQPKCPLTDEWIKKMWYIYTVEY</sequence>
<feature type="region of interest" description="Disordered" evidence="1">
    <location>
        <begin position="1"/>
        <end position="57"/>
    </location>
</feature>
<name>A0A455BET7_PHYMC</name>
<feature type="compositionally biased region" description="Pro residues" evidence="1">
    <location>
        <begin position="21"/>
        <end position="55"/>
    </location>
</feature>
<feature type="compositionally biased region" description="Low complexity" evidence="1">
    <location>
        <begin position="11"/>
        <end position="20"/>
    </location>
</feature>
<accession>A0A455BET7</accession>
<dbReference type="Gene3D" id="3.30.200.20">
    <property type="entry name" value="Phosphorylase Kinase, domain 1"/>
    <property type="match status" value="1"/>
</dbReference>
<organism evidence="2 3">
    <name type="scientific">Physeter macrocephalus</name>
    <name type="common">Sperm whale</name>
    <name type="synonym">Physeter catodon</name>
    <dbReference type="NCBI Taxonomy" id="9755"/>
    <lineage>
        <taxon>Eukaryota</taxon>
        <taxon>Metazoa</taxon>
        <taxon>Chordata</taxon>
        <taxon>Craniata</taxon>
        <taxon>Vertebrata</taxon>
        <taxon>Euteleostomi</taxon>
        <taxon>Mammalia</taxon>
        <taxon>Eutheria</taxon>
        <taxon>Laurasiatheria</taxon>
        <taxon>Artiodactyla</taxon>
        <taxon>Whippomorpha</taxon>
        <taxon>Cetacea</taxon>
        <taxon>Odontoceti</taxon>
        <taxon>Physeteridae</taxon>
        <taxon>Physeter</taxon>
    </lineage>
</organism>
<gene>
    <name evidence="3" type="primary">LOC114485360</name>
</gene>
<dbReference type="GeneID" id="114485360"/>
<evidence type="ECO:0000256" key="1">
    <source>
        <dbReference type="SAM" id="MobiDB-lite"/>
    </source>
</evidence>